<dbReference type="Proteomes" id="UP000243459">
    <property type="component" value="Chromosome 2"/>
</dbReference>
<reference evidence="3" key="1">
    <citation type="journal article" date="2017" name="Nat. Commun.">
        <title>The asparagus genome sheds light on the origin and evolution of a young Y chromosome.</title>
        <authorList>
            <person name="Harkess A."/>
            <person name="Zhou J."/>
            <person name="Xu C."/>
            <person name="Bowers J.E."/>
            <person name="Van der Hulst R."/>
            <person name="Ayyampalayam S."/>
            <person name="Mercati F."/>
            <person name="Riccardi P."/>
            <person name="McKain M.R."/>
            <person name="Kakrana A."/>
            <person name="Tang H."/>
            <person name="Ray J."/>
            <person name="Groenendijk J."/>
            <person name="Arikit S."/>
            <person name="Mathioni S.M."/>
            <person name="Nakano M."/>
            <person name="Shan H."/>
            <person name="Telgmann-Rauber A."/>
            <person name="Kanno A."/>
            <person name="Yue Z."/>
            <person name="Chen H."/>
            <person name="Li W."/>
            <person name="Chen Y."/>
            <person name="Xu X."/>
            <person name="Zhang Y."/>
            <person name="Luo S."/>
            <person name="Chen H."/>
            <person name="Gao J."/>
            <person name="Mao Z."/>
            <person name="Pires J.C."/>
            <person name="Luo M."/>
            <person name="Kudrna D."/>
            <person name="Wing R.A."/>
            <person name="Meyers B.C."/>
            <person name="Yi K."/>
            <person name="Kong H."/>
            <person name="Lavrijsen P."/>
            <person name="Sunseri F."/>
            <person name="Falavigna A."/>
            <person name="Ye Y."/>
            <person name="Leebens-Mack J.H."/>
            <person name="Chen G."/>
        </authorList>
    </citation>
    <scope>NUCLEOTIDE SEQUENCE [LARGE SCALE GENOMIC DNA]</scope>
    <source>
        <strain evidence="3">cv. DH0086</strain>
    </source>
</reference>
<keyword evidence="3" id="KW-1185">Reference proteome</keyword>
<evidence type="ECO:0000313" key="2">
    <source>
        <dbReference type="EMBL" id="ONK77561.1"/>
    </source>
</evidence>
<evidence type="ECO:0000256" key="1">
    <source>
        <dbReference type="SAM" id="MobiDB-lite"/>
    </source>
</evidence>
<feature type="region of interest" description="Disordered" evidence="1">
    <location>
        <begin position="76"/>
        <end position="96"/>
    </location>
</feature>
<accession>A0A5P1FLL0</accession>
<dbReference type="AlphaFoldDB" id="A0A5P1FLL0"/>
<dbReference type="Gramene" id="ONK77561">
    <property type="protein sequence ID" value="ONK77561"/>
    <property type="gene ID" value="A4U43_C02F7890"/>
</dbReference>
<organism evidence="2 3">
    <name type="scientific">Asparagus officinalis</name>
    <name type="common">Garden asparagus</name>
    <dbReference type="NCBI Taxonomy" id="4686"/>
    <lineage>
        <taxon>Eukaryota</taxon>
        <taxon>Viridiplantae</taxon>
        <taxon>Streptophyta</taxon>
        <taxon>Embryophyta</taxon>
        <taxon>Tracheophyta</taxon>
        <taxon>Spermatophyta</taxon>
        <taxon>Magnoliopsida</taxon>
        <taxon>Liliopsida</taxon>
        <taxon>Asparagales</taxon>
        <taxon>Asparagaceae</taxon>
        <taxon>Asparagoideae</taxon>
        <taxon>Asparagus</taxon>
    </lineage>
</organism>
<protein>
    <submittedName>
        <fullName evidence="2">Uncharacterized protein</fullName>
    </submittedName>
</protein>
<evidence type="ECO:0000313" key="3">
    <source>
        <dbReference type="Proteomes" id="UP000243459"/>
    </source>
</evidence>
<dbReference type="EMBL" id="CM007382">
    <property type="protein sequence ID" value="ONK77561.1"/>
    <property type="molecule type" value="Genomic_DNA"/>
</dbReference>
<proteinExistence type="predicted"/>
<sequence length="110" mass="12250">MSNPMKELLTCTETATIGEDIRREIKPSEGVPSPAPDITTDDEDAPITFSRALNKRKTKGACVKVSAAASLKKKRYRRTVKPSKYTEGKKKEKNNIGDKAIVEVVREEEE</sequence>
<gene>
    <name evidence="2" type="ORF">A4U43_C02F7890</name>
</gene>
<feature type="compositionally biased region" description="Basic and acidic residues" evidence="1">
    <location>
        <begin position="84"/>
        <end position="96"/>
    </location>
</feature>
<name>A0A5P1FLL0_ASPOF</name>